<evidence type="ECO:0000313" key="2">
    <source>
        <dbReference type="Proteomes" id="UP000821853"/>
    </source>
</evidence>
<organism evidence="1 2">
    <name type="scientific">Haemaphysalis longicornis</name>
    <name type="common">Bush tick</name>
    <dbReference type="NCBI Taxonomy" id="44386"/>
    <lineage>
        <taxon>Eukaryota</taxon>
        <taxon>Metazoa</taxon>
        <taxon>Ecdysozoa</taxon>
        <taxon>Arthropoda</taxon>
        <taxon>Chelicerata</taxon>
        <taxon>Arachnida</taxon>
        <taxon>Acari</taxon>
        <taxon>Parasitiformes</taxon>
        <taxon>Ixodida</taxon>
        <taxon>Ixodoidea</taxon>
        <taxon>Ixodidae</taxon>
        <taxon>Haemaphysalinae</taxon>
        <taxon>Haemaphysalis</taxon>
    </lineage>
</organism>
<dbReference type="AlphaFoldDB" id="A0A9J6G7G0"/>
<dbReference type="Proteomes" id="UP000821853">
    <property type="component" value="Chromosome 3"/>
</dbReference>
<name>A0A9J6G7G0_HAELO</name>
<protein>
    <submittedName>
        <fullName evidence="1">Uncharacterized protein</fullName>
    </submittedName>
</protein>
<sequence length="163" mass="18046">MSPQLRRINAERSRQFPGGVRSCSRILVRTIFAIRAISLGSCNRSYDILVTDARNSLNIAVSVHEVAGSQSGWNSSREKGRQLAKRVVHALFVAVAVFASFRKFGRHEACLPEAVGHAVLYAFPGTRHHVYGPQLVNFKLGAHAEVHQKPIEESPPVPNLERL</sequence>
<comment type="caution">
    <text evidence="1">The sequence shown here is derived from an EMBL/GenBank/DDBJ whole genome shotgun (WGS) entry which is preliminary data.</text>
</comment>
<evidence type="ECO:0000313" key="1">
    <source>
        <dbReference type="EMBL" id="KAH9371091.1"/>
    </source>
</evidence>
<accession>A0A9J6G7G0</accession>
<proteinExistence type="predicted"/>
<dbReference type="VEuPathDB" id="VectorBase:HLOH_062373"/>
<gene>
    <name evidence="1" type="ORF">HPB48_018540</name>
</gene>
<keyword evidence="2" id="KW-1185">Reference proteome</keyword>
<dbReference type="EMBL" id="JABSTR010000005">
    <property type="protein sequence ID" value="KAH9371091.1"/>
    <property type="molecule type" value="Genomic_DNA"/>
</dbReference>
<reference evidence="1 2" key="1">
    <citation type="journal article" date="2020" name="Cell">
        <title>Large-Scale Comparative Analyses of Tick Genomes Elucidate Their Genetic Diversity and Vector Capacities.</title>
        <authorList>
            <consortium name="Tick Genome and Microbiome Consortium (TIGMIC)"/>
            <person name="Jia N."/>
            <person name="Wang J."/>
            <person name="Shi W."/>
            <person name="Du L."/>
            <person name="Sun Y."/>
            <person name="Zhan W."/>
            <person name="Jiang J.F."/>
            <person name="Wang Q."/>
            <person name="Zhang B."/>
            <person name="Ji P."/>
            <person name="Bell-Sakyi L."/>
            <person name="Cui X.M."/>
            <person name="Yuan T.T."/>
            <person name="Jiang B.G."/>
            <person name="Yang W.F."/>
            <person name="Lam T.T."/>
            <person name="Chang Q.C."/>
            <person name="Ding S.J."/>
            <person name="Wang X.J."/>
            <person name="Zhu J.G."/>
            <person name="Ruan X.D."/>
            <person name="Zhao L."/>
            <person name="Wei J.T."/>
            <person name="Ye R.Z."/>
            <person name="Que T.C."/>
            <person name="Du C.H."/>
            <person name="Zhou Y.H."/>
            <person name="Cheng J.X."/>
            <person name="Dai P.F."/>
            <person name="Guo W.B."/>
            <person name="Han X.H."/>
            <person name="Huang E.J."/>
            <person name="Li L.F."/>
            <person name="Wei W."/>
            <person name="Gao Y.C."/>
            <person name="Liu J.Z."/>
            <person name="Shao H.Z."/>
            <person name="Wang X."/>
            <person name="Wang C.C."/>
            <person name="Yang T.C."/>
            <person name="Huo Q.B."/>
            <person name="Li W."/>
            <person name="Chen H.Y."/>
            <person name="Chen S.E."/>
            <person name="Zhou L.G."/>
            <person name="Ni X.B."/>
            <person name="Tian J.H."/>
            <person name="Sheng Y."/>
            <person name="Liu T."/>
            <person name="Pan Y.S."/>
            <person name="Xia L.Y."/>
            <person name="Li J."/>
            <person name="Zhao F."/>
            <person name="Cao W.C."/>
        </authorList>
    </citation>
    <scope>NUCLEOTIDE SEQUENCE [LARGE SCALE GENOMIC DNA]</scope>
    <source>
        <strain evidence="1">HaeL-2018</strain>
    </source>
</reference>